<keyword evidence="4" id="KW-0804">Transcription</keyword>
<dbReference type="EMBL" id="BSNX01000013">
    <property type="protein sequence ID" value="GLQ72363.1"/>
    <property type="molecule type" value="Genomic_DNA"/>
</dbReference>
<dbReference type="Pfam" id="PF03466">
    <property type="entry name" value="LysR_substrate"/>
    <property type="match status" value="1"/>
</dbReference>
<keyword evidence="2" id="KW-0805">Transcription regulation</keyword>
<dbReference type="Gene3D" id="1.10.10.10">
    <property type="entry name" value="Winged helix-like DNA-binding domain superfamily/Winged helix DNA-binding domain"/>
    <property type="match status" value="1"/>
</dbReference>
<name>A0AAV5NPJ7_9VIBR</name>
<dbReference type="GO" id="GO:0003700">
    <property type="term" value="F:DNA-binding transcription factor activity"/>
    <property type="evidence" value="ECO:0007669"/>
    <property type="project" value="InterPro"/>
</dbReference>
<dbReference type="InterPro" id="IPR036388">
    <property type="entry name" value="WH-like_DNA-bd_sf"/>
</dbReference>
<protein>
    <submittedName>
        <fullName evidence="6">LysR family transcriptional regulator</fullName>
    </submittedName>
</protein>
<dbReference type="AlphaFoldDB" id="A0AAV5NPJ7"/>
<dbReference type="Gene3D" id="3.40.190.10">
    <property type="entry name" value="Periplasmic binding protein-like II"/>
    <property type="match status" value="2"/>
</dbReference>
<comment type="similarity">
    <text evidence="1">Belongs to the LysR transcriptional regulatory family.</text>
</comment>
<evidence type="ECO:0000313" key="7">
    <source>
        <dbReference type="Proteomes" id="UP001156690"/>
    </source>
</evidence>
<dbReference type="InterPro" id="IPR036390">
    <property type="entry name" value="WH_DNA-bd_sf"/>
</dbReference>
<evidence type="ECO:0000313" key="6">
    <source>
        <dbReference type="EMBL" id="GLQ72363.1"/>
    </source>
</evidence>
<evidence type="ECO:0000256" key="4">
    <source>
        <dbReference type="ARBA" id="ARBA00023163"/>
    </source>
</evidence>
<evidence type="ECO:0000259" key="5">
    <source>
        <dbReference type="PROSITE" id="PS50931"/>
    </source>
</evidence>
<dbReference type="PRINTS" id="PR00039">
    <property type="entry name" value="HTHLYSR"/>
</dbReference>
<dbReference type="CDD" id="cd08466">
    <property type="entry name" value="PBP2_LeuO"/>
    <property type="match status" value="1"/>
</dbReference>
<dbReference type="RefSeq" id="WP_126607080.1">
    <property type="nucleotide sequence ID" value="NZ_AP025145.1"/>
</dbReference>
<reference evidence="7" key="1">
    <citation type="journal article" date="2019" name="Int. J. Syst. Evol. Microbiol.">
        <title>The Global Catalogue of Microorganisms (GCM) 10K type strain sequencing project: providing services to taxonomists for standard genome sequencing and annotation.</title>
        <authorList>
            <consortium name="The Broad Institute Genomics Platform"/>
            <consortium name="The Broad Institute Genome Sequencing Center for Infectious Disease"/>
            <person name="Wu L."/>
            <person name="Ma J."/>
        </authorList>
    </citation>
    <scope>NUCLEOTIDE SEQUENCE [LARGE SCALE GENOMIC DNA]</scope>
    <source>
        <strain evidence="7">NBRC 15640</strain>
    </source>
</reference>
<evidence type="ECO:0000256" key="3">
    <source>
        <dbReference type="ARBA" id="ARBA00023125"/>
    </source>
</evidence>
<dbReference type="Proteomes" id="UP001156690">
    <property type="component" value="Unassembled WGS sequence"/>
</dbReference>
<evidence type="ECO:0000256" key="1">
    <source>
        <dbReference type="ARBA" id="ARBA00009437"/>
    </source>
</evidence>
<dbReference type="GO" id="GO:0003677">
    <property type="term" value="F:DNA binding"/>
    <property type="evidence" value="ECO:0007669"/>
    <property type="project" value="UniProtKB-KW"/>
</dbReference>
<comment type="caution">
    <text evidence="6">The sequence shown here is derived from an EMBL/GenBank/DDBJ whole genome shotgun (WGS) entry which is preliminary data.</text>
</comment>
<dbReference type="PROSITE" id="PS50931">
    <property type="entry name" value="HTH_LYSR"/>
    <property type="match status" value="1"/>
</dbReference>
<dbReference type="Pfam" id="PF00126">
    <property type="entry name" value="HTH_1"/>
    <property type="match status" value="1"/>
</dbReference>
<dbReference type="InterPro" id="IPR050389">
    <property type="entry name" value="LysR-type_TF"/>
</dbReference>
<dbReference type="InterPro" id="IPR000847">
    <property type="entry name" value="LysR_HTH_N"/>
</dbReference>
<keyword evidence="7" id="KW-1185">Reference proteome</keyword>
<keyword evidence="3" id="KW-0238">DNA-binding</keyword>
<dbReference type="InterPro" id="IPR005119">
    <property type="entry name" value="LysR_subst-bd"/>
</dbReference>
<dbReference type="SUPFAM" id="SSF53850">
    <property type="entry name" value="Periplasmic binding protein-like II"/>
    <property type="match status" value="1"/>
</dbReference>
<feature type="domain" description="HTH lysR-type" evidence="5">
    <location>
        <begin position="9"/>
        <end position="66"/>
    </location>
</feature>
<accession>A0AAV5NPJ7</accession>
<dbReference type="PANTHER" id="PTHR30118">
    <property type="entry name" value="HTH-TYPE TRANSCRIPTIONAL REGULATOR LEUO-RELATED"/>
    <property type="match status" value="1"/>
</dbReference>
<proteinExistence type="inferred from homology"/>
<gene>
    <name evidence="6" type="ORF">GCM10007932_17230</name>
</gene>
<dbReference type="SUPFAM" id="SSF46785">
    <property type="entry name" value="Winged helix' DNA-binding domain"/>
    <property type="match status" value="1"/>
</dbReference>
<dbReference type="PANTHER" id="PTHR30118:SF6">
    <property type="entry name" value="HTH-TYPE TRANSCRIPTIONAL REGULATOR LEUO"/>
    <property type="match status" value="1"/>
</dbReference>
<evidence type="ECO:0000256" key="2">
    <source>
        <dbReference type="ARBA" id="ARBA00023015"/>
    </source>
</evidence>
<sequence>MAKYLSEQLDLNLLGVFLEVYRLNSITLASESLDMTQPGVSGSLKRLQDQIGTKLFVREGRGISPTHAAVQLADQLEPALQNVSRAIGSIKQFTPDQPRQFNVLVNEMALLALQPLVESDKDLANVSIIFNMVSSNEEVMLQALSLQKADLAIDVFRPHDSGFKSTPIKTDELVLVARHSHPRVQGSITMEQFYAEKHITLRLRRGNLYAVDYFTSESLEKRNISAECDSLITMMALVSNSDSIGSASRTVATQYAELFGLQIIEQPFKVTPIEQHMIWHNRTQTNPSHVWLREKITQYLKGA</sequence>
<organism evidence="6 7">
    <name type="scientific">Vibrio penaeicida</name>
    <dbReference type="NCBI Taxonomy" id="104609"/>
    <lineage>
        <taxon>Bacteria</taxon>
        <taxon>Pseudomonadati</taxon>
        <taxon>Pseudomonadota</taxon>
        <taxon>Gammaproteobacteria</taxon>
        <taxon>Vibrionales</taxon>
        <taxon>Vibrionaceae</taxon>
        <taxon>Vibrio</taxon>
    </lineage>
</organism>